<keyword evidence="3" id="KW-1185">Reference proteome</keyword>
<reference evidence="2 3" key="1">
    <citation type="submission" date="2024-06" db="EMBL/GenBank/DDBJ databases">
        <title>The Natural Products Discovery Center: Release of the First 8490 Sequenced Strains for Exploring Actinobacteria Biosynthetic Diversity.</title>
        <authorList>
            <person name="Kalkreuter E."/>
            <person name="Kautsar S.A."/>
            <person name="Yang D."/>
            <person name="Bader C.D."/>
            <person name="Teijaro C.N."/>
            <person name="Fluegel L."/>
            <person name="Davis C.M."/>
            <person name="Simpson J.R."/>
            <person name="Lauterbach L."/>
            <person name="Steele A.D."/>
            <person name="Gui C."/>
            <person name="Meng S."/>
            <person name="Li G."/>
            <person name="Viehrig K."/>
            <person name="Ye F."/>
            <person name="Su P."/>
            <person name="Kiefer A.F."/>
            <person name="Nichols A."/>
            <person name="Cepeda A.J."/>
            <person name="Yan W."/>
            <person name="Fan B."/>
            <person name="Jiang Y."/>
            <person name="Adhikari A."/>
            <person name="Zheng C.-J."/>
            <person name="Schuster L."/>
            <person name="Cowan T.M."/>
            <person name="Smanski M.J."/>
            <person name="Chevrette M.G."/>
            <person name="De Carvalho L.P.S."/>
            <person name="Shen B."/>
        </authorList>
    </citation>
    <scope>NUCLEOTIDE SEQUENCE [LARGE SCALE GENOMIC DNA]</scope>
    <source>
        <strain evidence="2 3">NPDC053791</strain>
    </source>
</reference>
<gene>
    <name evidence="2" type="ORF">AB0L03_01940</name>
</gene>
<sequence length="388" mass="41724">MKIPRSAGSQVAVSGYLLLPSVMALAFGSLLGVRFLYLVPVAVLAPLFPPVNLGSVARTGLMAAVLTSVTHTALLHAHVFLIYSPFLPWRLLFGAHWLTGLPLLIKLVAYPVAAAVALMSGVILGLFIGLLISIFIGTPAIALINLENLARQHVRDRRAQRLGKLVRDGRAPAYSLYLRPFSTTDRLATLANVILSPGTSLSTGMSVANIQQDFEAKLAASFPAHRPIIAVGAPGTMMCGFAKAVTTSPPPSFIPLEVPSTGKIPATDETWRDLVANLVGPAELIVVVPLDFPGTQWEINLLHRAGLIHKCVFYMPATMEGNDSYAAAWQGAMTALAPLGLVLPDYTPRGALIMITRSGDVIAYKLPSLALTRFVRFQQFRQHARRGR</sequence>
<accession>A0ABV3IPC4</accession>
<feature type="transmembrane region" description="Helical" evidence="1">
    <location>
        <begin position="12"/>
        <end position="39"/>
    </location>
</feature>
<keyword evidence="1" id="KW-1133">Transmembrane helix</keyword>
<keyword evidence="1" id="KW-0812">Transmembrane</keyword>
<dbReference type="EMBL" id="JBFASG010000001">
    <property type="protein sequence ID" value="MEV4921611.1"/>
    <property type="molecule type" value="Genomic_DNA"/>
</dbReference>
<evidence type="ECO:0000256" key="1">
    <source>
        <dbReference type="SAM" id="Phobius"/>
    </source>
</evidence>
<feature type="transmembrane region" description="Helical" evidence="1">
    <location>
        <begin position="59"/>
        <end position="83"/>
    </location>
</feature>
<feature type="transmembrane region" description="Helical" evidence="1">
    <location>
        <begin position="123"/>
        <end position="146"/>
    </location>
</feature>
<protein>
    <submittedName>
        <fullName evidence="2">Uncharacterized protein</fullName>
    </submittedName>
</protein>
<organism evidence="2 3">
    <name type="scientific">Streptomyces roseoverticillatus</name>
    <dbReference type="NCBI Taxonomy" id="66429"/>
    <lineage>
        <taxon>Bacteria</taxon>
        <taxon>Bacillati</taxon>
        <taxon>Actinomycetota</taxon>
        <taxon>Actinomycetes</taxon>
        <taxon>Kitasatosporales</taxon>
        <taxon>Streptomycetaceae</taxon>
        <taxon>Streptomyces</taxon>
    </lineage>
</organism>
<keyword evidence="1" id="KW-0472">Membrane</keyword>
<dbReference type="RefSeq" id="WP_366086467.1">
    <property type="nucleotide sequence ID" value="NZ_JBFASG010000001.1"/>
</dbReference>
<feature type="transmembrane region" description="Helical" evidence="1">
    <location>
        <begin position="95"/>
        <end position="117"/>
    </location>
</feature>
<comment type="caution">
    <text evidence="2">The sequence shown here is derived from an EMBL/GenBank/DDBJ whole genome shotgun (WGS) entry which is preliminary data.</text>
</comment>
<name>A0ABV3IPC4_9ACTN</name>
<dbReference type="Proteomes" id="UP001552479">
    <property type="component" value="Unassembled WGS sequence"/>
</dbReference>
<evidence type="ECO:0000313" key="3">
    <source>
        <dbReference type="Proteomes" id="UP001552479"/>
    </source>
</evidence>
<evidence type="ECO:0000313" key="2">
    <source>
        <dbReference type="EMBL" id="MEV4921611.1"/>
    </source>
</evidence>
<proteinExistence type="predicted"/>